<gene>
    <name evidence="1" type="ORF">L1O03_00500</name>
</gene>
<organism evidence="1 2">
    <name type="scientific">Corynebacterium uropygiale</name>
    <dbReference type="NCBI Taxonomy" id="1775911"/>
    <lineage>
        <taxon>Bacteria</taxon>
        <taxon>Bacillati</taxon>
        <taxon>Actinomycetota</taxon>
        <taxon>Actinomycetes</taxon>
        <taxon>Mycobacteriales</taxon>
        <taxon>Corynebacteriaceae</taxon>
        <taxon>Corynebacterium</taxon>
    </lineage>
</organism>
<evidence type="ECO:0000313" key="1">
    <source>
        <dbReference type="EMBL" id="MCF4005665.1"/>
    </source>
</evidence>
<dbReference type="RefSeq" id="WP_236117476.1">
    <property type="nucleotide sequence ID" value="NZ_JAKGSI010000001.1"/>
</dbReference>
<reference evidence="1" key="1">
    <citation type="submission" date="2022-01" db="EMBL/GenBank/DDBJ databases">
        <title>Corynebacterium sp. nov isolated from isolated from the feces of the greater white-fronted geese (Anser albifrons) at Poyang Lake, PR China.</title>
        <authorList>
            <person name="Liu Q."/>
        </authorList>
    </citation>
    <scope>NUCLEOTIDE SEQUENCE</scope>
    <source>
        <strain evidence="1">JCM 32435</strain>
    </source>
</reference>
<sequence length="145" mass="16112">MKKQILTAALSVTVSLSTISLPGEPVAAADVPQQRNCVGTHYPMPYTFADIRATMDKKFGKPNKNRVWQAENNDAVWDAWCAVTHSTALAELGDKPHLLTDKLITFPEDGSTAYFRFDSKSGGYTINLMNKSNGRRSEFKVHVKH</sequence>
<proteinExistence type="predicted"/>
<protein>
    <submittedName>
        <fullName evidence="1">Uncharacterized protein</fullName>
    </submittedName>
</protein>
<dbReference type="EMBL" id="JAKGSI010000001">
    <property type="protein sequence ID" value="MCF4005665.1"/>
    <property type="molecule type" value="Genomic_DNA"/>
</dbReference>
<accession>A0A9X1QP78</accession>
<keyword evidence="2" id="KW-1185">Reference proteome</keyword>
<name>A0A9X1QP78_9CORY</name>
<dbReference type="Proteomes" id="UP001139336">
    <property type="component" value="Unassembled WGS sequence"/>
</dbReference>
<dbReference type="AlphaFoldDB" id="A0A9X1QP78"/>
<comment type="caution">
    <text evidence="1">The sequence shown here is derived from an EMBL/GenBank/DDBJ whole genome shotgun (WGS) entry which is preliminary data.</text>
</comment>
<evidence type="ECO:0000313" key="2">
    <source>
        <dbReference type="Proteomes" id="UP001139336"/>
    </source>
</evidence>